<dbReference type="PANTHER" id="PTHR11923:SF51">
    <property type="entry name" value="LYSOSOME MEMBRANE PROTEIN 2"/>
    <property type="match status" value="1"/>
</dbReference>
<evidence type="ECO:0000256" key="7">
    <source>
        <dbReference type="ARBA" id="ARBA00023180"/>
    </source>
</evidence>
<proteinExistence type="inferred from homology"/>
<evidence type="ECO:0000256" key="5">
    <source>
        <dbReference type="ARBA" id="ARBA00022989"/>
    </source>
</evidence>
<sequence length="365" mass="42380">MEVRLEQGSDTWKKWVNVPIPVFIKFRFFNITNYDQFEQGVKPRVEEVGPYTYEEKRKKQILAIDKEQDTIRYRQHIHYYFREDLSAGRESDRVILVNVPFVSVAKISSQRTNFQLAHTFTDRTLRDRGERLFNRYTIRQNLFDGFSVQTYVNFLSNPMIQLVGTVNMPISFNGSRFGFYKGRNGSDDGEMVVSSGTRVPEDFGKILSWEGKTRLDFWEGNCNLINGTDGSIFRPFIKKTDILRFYAPELCRSLLLVYVKEVTVKGISGYRFQLPHPKYIFESKDFCFCTPKSKSCLKQGVFDLSPCRDGAPISFSAPHFFQSWEPYLNGVDGLSPSEEKHDTFVDIEPTTGLLLRAIKRVQFNV</sequence>
<comment type="similarity">
    <text evidence="2">Belongs to the CD36 family.</text>
</comment>
<keyword evidence="7" id="KW-0325">Glycoprotein</keyword>
<evidence type="ECO:0000256" key="3">
    <source>
        <dbReference type="ARBA" id="ARBA00022475"/>
    </source>
</evidence>
<keyword evidence="9" id="KW-1185">Reference proteome</keyword>
<dbReference type="AlphaFoldDB" id="A0A8J2NY97"/>
<dbReference type="PANTHER" id="PTHR11923">
    <property type="entry name" value="SCAVENGER RECEPTOR CLASS B TYPE-1 SR-B1"/>
    <property type="match status" value="1"/>
</dbReference>
<evidence type="ECO:0000313" key="9">
    <source>
        <dbReference type="Proteomes" id="UP000708208"/>
    </source>
</evidence>
<keyword evidence="5" id="KW-1133">Transmembrane helix</keyword>
<feature type="non-terminal residue" evidence="8">
    <location>
        <position position="1"/>
    </location>
</feature>
<gene>
    <name evidence="8" type="ORF">AFUS01_LOCUS13844</name>
</gene>
<protein>
    <submittedName>
        <fullName evidence="8">Uncharacterized protein</fullName>
    </submittedName>
</protein>
<evidence type="ECO:0000313" key="8">
    <source>
        <dbReference type="EMBL" id="CAG7724849.1"/>
    </source>
</evidence>
<dbReference type="GO" id="GO:0005886">
    <property type="term" value="C:plasma membrane"/>
    <property type="evidence" value="ECO:0007669"/>
    <property type="project" value="UniProtKB-SubCell"/>
</dbReference>
<keyword evidence="4" id="KW-0812">Transmembrane</keyword>
<organism evidence="8 9">
    <name type="scientific">Allacma fusca</name>
    <dbReference type="NCBI Taxonomy" id="39272"/>
    <lineage>
        <taxon>Eukaryota</taxon>
        <taxon>Metazoa</taxon>
        <taxon>Ecdysozoa</taxon>
        <taxon>Arthropoda</taxon>
        <taxon>Hexapoda</taxon>
        <taxon>Collembola</taxon>
        <taxon>Symphypleona</taxon>
        <taxon>Sminthuridae</taxon>
        <taxon>Allacma</taxon>
    </lineage>
</organism>
<dbReference type="InterPro" id="IPR002159">
    <property type="entry name" value="CD36_fam"/>
</dbReference>
<reference evidence="8" key="1">
    <citation type="submission" date="2021-06" db="EMBL/GenBank/DDBJ databases">
        <authorList>
            <person name="Hodson N. C."/>
            <person name="Mongue J. A."/>
            <person name="Jaron S. K."/>
        </authorList>
    </citation>
    <scope>NUCLEOTIDE SEQUENCE</scope>
</reference>
<dbReference type="GO" id="GO:0005044">
    <property type="term" value="F:scavenger receptor activity"/>
    <property type="evidence" value="ECO:0007669"/>
    <property type="project" value="TreeGrafter"/>
</dbReference>
<comment type="caution">
    <text evidence="8">The sequence shown here is derived from an EMBL/GenBank/DDBJ whole genome shotgun (WGS) entry which is preliminary data.</text>
</comment>
<evidence type="ECO:0000256" key="1">
    <source>
        <dbReference type="ARBA" id="ARBA00004236"/>
    </source>
</evidence>
<keyword evidence="6" id="KW-0472">Membrane</keyword>
<comment type="subcellular location">
    <subcellularLocation>
        <location evidence="1">Cell membrane</location>
    </subcellularLocation>
</comment>
<accession>A0A8J2NY97</accession>
<dbReference type="OrthoDB" id="195015at2759"/>
<evidence type="ECO:0000256" key="6">
    <source>
        <dbReference type="ARBA" id="ARBA00023136"/>
    </source>
</evidence>
<dbReference type="EMBL" id="CAJVCH010114515">
    <property type="protein sequence ID" value="CAG7724849.1"/>
    <property type="molecule type" value="Genomic_DNA"/>
</dbReference>
<dbReference type="Pfam" id="PF01130">
    <property type="entry name" value="CD36"/>
    <property type="match status" value="1"/>
</dbReference>
<name>A0A8J2NY97_9HEXA</name>
<evidence type="ECO:0000256" key="4">
    <source>
        <dbReference type="ARBA" id="ARBA00022692"/>
    </source>
</evidence>
<evidence type="ECO:0000256" key="2">
    <source>
        <dbReference type="ARBA" id="ARBA00010532"/>
    </source>
</evidence>
<dbReference type="Proteomes" id="UP000708208">
    <property type="component" value="Unassembled WGS sequence"/>
</dbReference>
<keyword evidence="3" id="KW-1003">Cell membrane</keyword>
<dbReference type="GO" id="GO:0005737">
    <property type="term" value="C:cytoplasm"/>
    <property type="evidence" value="ECO:0007669"/>
    <property type="project" value="TreeGrafter"/>
</dbReference>